<evidence type="ECO:0000256" key="4">
    <source>
        <dbReference type="ARBA" id="ARBA00022746"/>
    </source>
</evidence>
<evidence type="ECO:0000313" key="11">
    <source>
        <dbReference type="Proteomes" id="UP000190857"/>
    </source>
</evidence>
<dbReference type="EMBL" id="FUZP01000003">
    <property type="protein sequence ID" value="SKC69591.1"/>
    <property type="molecule type" value="Genomic_DNA"/>
</dbReference>
<gene>
    <name evidence="10" type="ORF">SAMN06309945_2843</name>
</gene>
<keyword evidence="5 8" id="KW-1133">Transmembrane helix</keyword>
<dbReference type="OrthoDB" id="4411839at2"/>
<dbReference type="Proteomes" id="UP000190857">
    <property type="component" value="Unassembled WGS sequence"/>
</dbReference>
<keyword evidence="6 8" id="KW-0472">Membrane</keyword>
<keyword evidence="7" id="KW-0413">Isomerase</keyword>
<keyword evidence="11" id="KW-1185">Reference proteome</keyword>
<keyword evidence="4" id="KW-0125">Carotenoid biosynthesis</keyword>
<evidence type="ECO:0000256" key="1">
    <source>
        <dbReference type="ARBA" id="ARBA00004141"/>
    </source>
</evidence>
<comment type="subcellular location">
    <subcellularLocation>
        <location evidence="1">Membrane</location>
        <topology evidence="1">Multi-pass membrane protein</topology>
    </subcellularLocation>
</comment>
<evidence type="ECO:0000256" key="2">
    <source>
        <dbReference type="ARBA" id="ARBA00004829"/>
    </source>
</evidence>
<feature type="domain" description="Lycopene cyclase" evidence="9">
    <location>
        <begin position="9"/>
        <end position="93"/>
    </location>
</feature>
<comment type="pathway">
    <text evidence="2">Carotenoid biosynthesis.</text>
</comment>
<evidence type="ECO:0000256" key="5">
    <source>
        <dbReference type="ARBA" id="ARBA00022989"/>
    </source>
</evidence>
<dbReference type="NCBIfam" id="TIGR03462">
    <property type="entry name" value="CarR_dom_SF"/>
    <property type="match status" value="1"/>
</dbReference>
<evidence type="ECO:0000256" key="6">
    <source>
        <dbReference type="ARBA" id="ARBA00023136"/>
    </source>
</evidence>
<feature type="transmembrane region" description="Helical" evidence="8">
    <location>
        <begin position="82"/>
        <end position="99"/>
    </location>
</feature>
<feature type="transmembrane region" description="Helical" evidence="8">
    <location>
        <begin position="6"/>
        <end position="25"/>
    </location>
</feature>
<evidence type="ECO:0000256" key="3">
    <source>
        <dbReference type="ARBA" id="ARBA00022692"/>
    </source>
</evidence>
<accession>A0A1T5L0V4</accession>
<protein>
    <submittedName>
        <fullName evidence="10">Lycopene cyclase domain-containing protein</fullName>
    </submittedName>
</protein>
<evidence type="ECO:0000256" key="8">
    <source>
        <dbReference type="SAM" id="Phobius"/>
    </source>
</evidence>
<organism evidence="10 11">
    <name type="scientific">Okibacterium fritillariae</name>
    <dbReference type="NCBI Taxonomy" id="123320"/>
    <lineage>
        <taxon>Bacteria</taxon>
        <taxon>Bacillati</taxon>
        <taxon>Actinomycetota</taxon>
        <taxon>Actinomycetes</taxon>
        <taxon>Micrococcales</taxon>
        <taxon>Microbacteriaceae</taxon>
        <taxon>Okibacterium</taxon>
    </lineage>
</organism>
<dbReference type="GO" id="GO:0016020">
    <property type="term" value="C:membrane"/>
    <property type="evidence" value="ECO:0007669"/>
    <property type="project" value="UniProtKB-SubCell"/>
</dbReference>
<dbReference type="AlphaFoldDB" id="A0A1T5L0V4"/>
<dbReference type="Pfam" id="PF18916">
    <property type="entry name" value="Lycopene_cyc"/>
    <property type="match status" value="1"/>
</dbReference>
<dbReference type="GO" id="GO:0016872">
    <property type="term" value="F:intramolecular lyase activity"/>
    <property type="evidence" value="ECO:0007669"/>
    <property type="project" value="InterPro"/>
</dbReference>
<reference evidence="10 11" key="1">
    <citation type="submission" date="2017-02" db="EMBL/GenBank/DDBJ databases">
        <authorList>
            <person name="Peterson S.W."/>
        </authorList>
    </citation>
    <scope>NUCLEOTIDE SEQUENCE [LARGE SCALE GENOMIC DNA]</scope>
    <source>
        <strain evidence="10 11">VKM Ac-2059</strain>
    </source>
</reference>
<feature type="transmembrane region" description="Helical" evidence="8">
    <location>
        <begin position="37"/>
        <end position="62"/>
    </location>
</feature>
<sequence length="106" mass="11278">MTYWLLNLWFLVPAALVFVAAVVVSQRRGGAGRFVGAVAGALVILLAFTAVFDNVMISIGLVAYDPARISGAFLGAAPLEDFAYAIAAGLLLPSLWVLLGRRNENR</sequence>
<dbReference type="InterPro" id="IPR017825">
    <property type="entry name" value="Lycopene_cyclase_dom"/>
</dbReference>
<evidence type="ECO:0000256" key="7">
    <source>
        <dbReference type="ARBA" id="ARBA00023235"/>
    </source>
</evidence>
<dbReference type="GO" id="GO:0045436">
    <property type="term" value="F:lycopene beta cyclase activity"/>
    <property type="evidence" value="ECO:0007669"/>
    <property type="project" value="UniProtKB-ARBA"/>
</dbReference>
<dbReference type="STRING" id="123320.SAMN06309945_2843"/>
<keyword evidence="3 8" id="KW-0812">Transmembrane</keyword>
<proteinExistence type="predicted"/>
<dbReference type="GO" id="GO:0016117">
    <property type="term" value="P:carotenoid biosynthetic process"/>
    <property type="evidence" value="ECO:0007669"/>
    <property type="project" value="UniProtKB-KW"/>
</dbReference>
<name>A0A1T5L0V4_9MICO</name>
<dbReference type="RefSeq" id="WP_079728837.1">
    <property type="nucleotide sequence ID" value="NZ_FUZP01000003.1"/>
</dbReference>
<evidence type="ECO:0000313" key="10">
    <source>
        <dbReference type="EMBL" id="SKC69591.1"/>
    </source>
</evidence>
<evidence type="ECO:0000259" key="9">
    <source>
        <dbReference type="Pfam" id="PF18916"/>
    </source>
</evidence>